<reference evidence="5 6" key="1">
    <citation type="submission" date="2019-01" db="EMBL/GenBank/DDBJ databases">
        <title>A draft genome assembly of the solar-powered sea slug Elysia chlorotica.</title>
        <authorList>
            <person name="Cai H."/>
            <person name="Li Q."/>
            <person name="Fang X."/>
            <person name="Li J."/>
            <person name="Curtis N.E."/>
            <person name="Altenburger A."/>
            <person name="Shibata T."/>
            <person name="Feng M."/>
            <person name="Maeda T."/>
            <person name="Schwartz J.A."/>
            <person name="Shigenobu S."/>
            <person name="Lundholm N."/>
            <person name="Nishiyama T."/>
            <person name="Yang H."/>
            <person name="Hasebe M."/>
            <person name="Li S."/>
            <person name="Pierce S.K."/>
            <person name="Wang J."/>
        </authorList>
    </citation>
    <scope>NUCLEOTIDE SEQUENCE [LARGE SCALE GENOMIC DNA]</scope>
    <source>
        <strain evidence="5">EC2010</strain>
        <tissue evidence="5">Whole organism of an adult</tissue>
    </source>
</reference>
<dbReference type="GO" id="GO:0005634">
    <property type="term" value="C:nucleus"/>
    <property type="evidence" value="ECO:0007669"/>
    <property type="project" value="UniProtKB-SubCell"/>
</dbReference>
<dbReference type="PROSITE" id="PS51542">
    <property type="entry name" value="FYRN"/>
    <property type="match status" value="1"/>
</dbReference>
<dbReference type="InterPro" id="IPR040092">
    <property type="entry name" value="TBRG1"/>
</dbReference>
<dbReference type="PROSITE" id="PS51543">
    <property type="entry name" value="FYRC"/>
    <property type="match status" value="1"/>
</dbReference>
<feature type="compositionally biased region" description="Basic and acidic residues" evidence="4">
    <location>
        <begin position="27"/>
        <end position="42"/>
    </location>
</feature>
<dbReference type="GO" id="GO:0051726">
    <property type="term" value="P:regulation of cell cycle"/>
    <property type="evidence" value="ECO:0007669"/>
    <property type="project" value="TreeGrafter"/>
</dbReference>
<dbReference type="Pfam" id="PF05964">
    <property type="entry name" value="FYRN"/>
    <property type="match status" value="1"/>
</dbReference>
<accession>A0A3S1H788</accession>
<feature type="region of interest" description="Disordered" evidence="4">
    <location>
        <begin position="1"/>
        <end position="88"/>
    </location>
</feature>
<feature type="coiled-coil region" evidence="3">
    <location>
        <begin position="118"/>
        <end position="145"/>
    </location>
</feature>
<dbReference type="Proteomes" id="UP000271974">
    <property type="component" value="Unassembled WGS sequence"/>
</dbReference>
<keyword evidence="3" id="KW-0175">Coiled coil</keyword>
<evidence type="ECO:0000313" key="6">
    <source>
        <dbReference type="Proteomes" id="UP000271974"/>
    </source>
</evidence>
<dbReference type="OrthoDB" id="285793at2759"/>
<organism evidence="5 6">
    <name type="scientific">Elysia chlorotica</name>
    <name type="common">Eastern emerald elysia</name>
    <name type="synonym">Sea slug</name>
    <dbReference type="NCBI Taxonomy" id="188477"/>
    <lineage>
        <taxon>Eukaryota</taxon>
        <taxon>Metazoa</taxon>
        <taxon>Spiralia</taxon>
        <taxon>Lophotrochozoa</taxon>
        <taxon>Mollusca</taxon>
        <taxon>Gastropoda</taxon>
        <taxon>Heterobranchia</taxon>
        <taxon>Euthyneura</taxon>
        <taxon>Panpulmonata</taxon>
        <taxon>Sacoglossa</taxon>
        <taxon>Placobranchoidea</taxon>
        <taxon>Plakobranchidae</taxon>
        <taxon>Elysia</taxon>
    </lineage>
</organism>
<dbReference type="EMBL" id="RQTK01000914">
    <property type="protein sequence ID" value="RUS73638.1"/>
    <property type="molecule type" value="Genomic_DNA"/>
</dbReference>
<keyword evidence="6" id="KW-1185">Reference proteome</keyword>
<comment type="subcellular location">
    <subcellularLocation>
        <location evidence="1">Nucleus</location>
    </subcellularLocation>
</comment>
<evidence type="ECO:0000313" key="5">
    <source>
        <dbReference type="EMBL" id="RUS73638.1"/>
    </source>
</evidence>
<feature type="compositionally biased region" description="Polar residues" evidence="4">
    <location>
        <begin position="465"/>
        <end position="477"/>
    </location>
</feature>
<name>A0A3S1H788_ELYCH</name>
<protein>
    <recommendedName>
        <fullName evidence="7">Transforming growth factor beta regulator 1</fullName>
    </recommendedName>
</protein>
<evidence type="ECO:0008006" key="7">
    <source>
        <dbReference type="Google" id="ProtNLM"/>
    </source>
</evidence>
<dbReference type="PANTHER" id="PTHR22715">
    <property type="entry name" value="TRANSFORMING GROWTH FACTOR BETA REGULATED GENE 1"/>
    <property type="match status" value="1"/>
</dbReference>
<keyword evidence="2" id="KW-0539">Nucleus</keyword>
<dbReference type="PANTHER" id="PTHR22715:SF0">
    <property type="entry name" value="TRANSFORMING GROWTH FACTOR BETA REGULATOR 1"/>
    <property type="match status" value="1"/>
</dbReference>
<feature type="compositionally biased region" description="Polar residues" evidence="4">
    <location>
        <begin position="169"/>
        <end position="178"/>
    </location>
</feature>
<dbReference type="InterPro" id="IPR003889">
    <property type="entry name" value="FYrich_C"/>
</dbReference>
<feature type="compositionally biased region" description="Low complexity" evidence="4">
    <location>
        <begin position="188"/>
        <end position="210"/>
    </location>
</feature>
<dbReference type="SMART" id="SM00541">
    <property type="entry name" value="FYRN"/>
    <property type="match status" value="1"/>
</dbReference>
<evidence type="ECO:0000256" key="4">
    <source>
        <dbReference type="SAM" id="MobiDB-lite"/>
    </source>
</evidence>
<feature type="region of interest" description="Disordered" evidence="4">
    <location>
        <begin position="462"/>
        <end position="488"/>
    </location>
</feature>
<dbReference type="InterPro" id="IPR003888">
    <property type="entry name" value="FYrich_N"/>
</dbReference>
<feature type="region of interest" description="Disordered" evidence="4">
    <location>
        <begin position="158"/>
        <end position="251"/>
    </location>
</feature>
<dbReference type="Pfam" id="PF05965">
    <property type="entry name" value="FYRC"/>
    <property type="match status" value="1"/>
</dbReference>
<evidence type="ECO:0000256" key="2">
    <source>
        <dbReference type="ARBA" id="ARBA00023242"/>
    </source>
</evidence>
<gene>
    <name evidence="5" type="ORF">EGW08_018593</name>
</gene>
<evidence type="ECO:0000256" key="1">
    <source>
        <dbReference type="ARBA" id="ARBA00004123"/>
    </source>
</evidence>
<comment type="caution">
    <text evidence="5">The sequence shown here is derived from an EMBL/GenBank/DDBJ whole genome shotgun (WGS) entry which is preliminary data.</text>
</comment>
<dbReference type="STRING" id="188477.A0A3S1H788"/>
<dbReference type="AlphaFoldDB" id="A0A3S1H788"/>
<feature type="compositionally biased region" description="Polar residues" evidence="4">
    <location>
        <begin position="1"/>
        <end position="26"/>
    </location>
</feature>
<evidence type="ECO:0000256" key="3">
    <source>
        <dbReference type="SAM" id="Coils"/>
    </source>
</evidence>
<dbReference type="Gene3D" id="3.30.160.360">
    <property type="match status" value="1"/>
</dbReference>
<dbReference type="SMART" id="SM00542">
    <property type="entry name" value="FYRC"/>
    <property type="match status" value="1"/>
</dbReference>
<sequence>MEDSSPPKSSISTLPMPSNLPSQQASKDSDSPEIKPDPDEATPKLPEASLSHPEPVQATEVEEVKTNGASKPSAPPNPAGRTKPSLMNGQAGYAKKLRRIKLAIKNTIFVNGAICDEVLRTEEKLAKAKEERRFLLRKLLQYQSVSDACLTAIKTEPQTAARQGKGSHETSAADSGSKPTKGVKRKAPASSSSGGAGLSSSASLPSTSLGMMAADGSTPSLPPGLAGAGFSPLPGVGGAGSGESKKKQAQAAKDLLGNMSVKPKKGKGVQKKVIPPLMLDSIGRPVFPMVLGDVTLHSIGEIVIDRPSFHSLDSIYPAGYCITRVYSSLHKPDSSCLWTCKISERDEAPLFEIAAEDSSDIVFRASSPSECHSLLLRAFTKMRGIPLTPSDVSGLDFFGLSHPVIQNLVQSCPGARKCSRYKWVKFEINKAETNENVSVGVSDPTVSFDALKAHLVASGLKPTGRASQMEQSTNLRSLLTKGHSGGGH</sequence>
<proteinExistence type="predicted"/>